<dbReference type="GO" id="GO:0016485">
    <property type="term" value="P:protein processing"/>
    <property type="evidence" value="ECO:0007669"/>
    <property type="project" value="TreeGrafter"/>
</dbReference>
<sequence length="150" mass="16224">MKTAIIGIGSPFGDDQAGWLAIDSLQEEPWVKAQEAAGILTLQKLDRPGMSLLEHWHGYDHVMLIDAVISTQHAPGMLFKLQPEELALLEFPTSSHGFGIAEVLALGETLGLLPKQLDIWGVAVPFHNVDSNSLTTGIVCTGVADVLDWK</sequence>
<dbReference type="GO" id="GO:0004190">
    <property type="term" value="F:aspartic-type endopeptidase activity"/>
    <property type="evidence" value="ECO:0007669"/>
    <property type="project" value="UniProtKB-KW"/>
</dbReference>
<reference evidence="5" key="2">
    <citation type="submission" date="2023-04" db="EMBL/GenBank/DDBJ databases">
        <authorList>
            <person name="Beletskiy A.V."/>
            <person name="Mardanov A.V."/>
            <person name="Ravin N.V."/>
        </authorList>
    </citation>
    <scope>NUCLEOTIDE SEQUENCE</scope>
    <source>
        <strain evidence="5">GKL-02</strain>
    </source>
</reference>
<dbReference type="GO" id="GO:0008047">
    <property type="term" value="F:enzyme activator activity"/>
    <property type="evidence" value="ECO:0007669"/>
    <property type="project" value="InterPro"/>
</dbReference>
<dbReference type="NCBIfam" id="TIGR00072">
    <property type="entry name" value="hydrog_prot"/>
    <property type="match status" value="1"/>
</dbReference>
<dbReference type="EMBL" id="CP124756">
    <property type="protein sequence ID" value="WGZ94104.1"/>
    <property type="molecule type" value="Genomic_DNA"/>
</dbReference>
<evidence type="ECO:0000256" key="3">
    <source>
        <dbReference type="ARBA" id="ARBA00022750"/>
    </source>
</evidence>
<name>A0AA95HFJ2_9GAMM</name>
<dbReference type="PANTHER" id="PTHR30302:SF1">
    <property type="entry name" value="HYDROGENASE 2 MATURATION PROTEASE"/>
    <property type="match status" value="1"/>
</dbReference>
<reference evidence="5" key="1">
    <citation type="journal article" date="2023" name="Int. J. Mol. Sci.">
        <title>Metagenomics Revealed a New Genus 'Candidatus Thiocaldithrix dubininis' gen. nov., sp. nov. and a New Species 'Candidatus Thiothrix putei' sp. nov. in the Family Thiotrichaceae, Some Members of Which Have Traits of Both Na+- and H+-Motive Energetics.</title>
        <authorList>
            <person name="Ravin N.V."/>
            <person name="Muntyan M.S."/>
            <person name="Smolyakov D.D."/>
            <person name="Rudenko T.S."/>
            <person name="Beletsky A.V."/>
            <person name="Mardanov A.V."/>
            <person name="Grabovich M.Y."/>
        </authorList>
    </citation>
    <scope>NUCLEOTIDE SEQUENCE</scope>
    <source>
        <strain evidence="5">GKL-02</strain>
    </source>
</reference>
<protein>
    <submittedName>
        <fullName evidence="5">Hydrogenase maturation protease</fullName>
    </submittedName>
</protein>
<evidence type="ECO:0000256" key="4">
    <source>
        <dbReference type="ARBA" id="ARBA00022801"/>
    </source>
</evidence>
<accession>A0AA95HFJ2</accession>
<dbReference type="InterPro" id="IPR000671">
    <property type="entry name" value="Peptidase_A31"/>
</dbReference>
<proteinExistence type="inferred from homology"/>
<dbReference type="Pfam" id="PF01750">
    <property type="entry name" value="HycI"/>
    <property type="match status" value="1"/>
</dbReference>
<evidence type="ECO:0000313" key="5">
    <source>
        <dbReference type="EMBL" id="WGZ94104.1"/>
    </source>
</evidence>
<evidence type="ECO:0000256" key="2">
    <source>
        <dbReference type="ARBA" id="ARBA00022670"/>
    </source>
</evidence>
<dbReference type="Proteomes" id="UP001301326">
    <property type="component" value="Chromosome"/>
</dbReference>
<dbReference type="InterPro" id="IPR023430">
    <property type="entry name" value="Pept_HybD-like_dom_sf"/>
</dbReference>
<evidence type="ECO:0000256" key="1">
    <source>
        <dbReference type="ARBA" id="ARBA00006814"/>
    </source>
</evidence>
<organism evidence="5">
    <name type="scientific">Candidatus Thiothrix putei</name>
    <dbReference type="NCBI Taxonomy" id="3080811"/>
    <lineage>
        <taxon>Bacteria</taxon>
        <taxon>Pseudomonadati</taxon>
        <taxon>Pseudomonadota</taxon>
        <taxon>Gammaproteobacteria</taxon>
        <taxon>Thiotrichales</taxon>
        <taxon>Thiotrichaceae</taxon>
        <taxon>Thiothrix</taxon>
    </lineage>
</organism>
<dbReference type="KEGG" id="tput:QJT81_20310"/>
<comment type="similarity">
    <text evidence="1">Belongs to the peptidase A31 family.</text>
</comment>
<keyword evidence="2 5" id="KW-0645">Protease</keyword>
<gene>
    <name evidence="5" type="ORF">QJT81_20310</name>
</gene>
<keyword evidence="4" id="KW-0378">Hydrolase</keyword>
<keyword evidence="3" id="KW-0064">Aspartyl protease</keyword>
<dbReference type="AlphaFoldDB" id="A0AA95HFJ2"/>
<dbReference type="Gene3D" id="3.40.50.1450">
    <property type="entry name" value="HybD-like"/>
    <property type="match status" value="1"/>
</dbReference>
<dbReference type="PANTHER" id="PTHR30302">
    <property type="entry name" value="HYDROGENASE 1 MATURATION PROTEASE"/>
    <property type="match status" value="1"/>
</dbReference>
<dbReference type="SUPFAM" id="SSF53163">
    <property type="entry name" value="HybD-like"/>
    <property type="match status" value="1"/>
</dbReference>